<evidence type="ECO:0000256" key="2">
    <source>
        <dbReference type="ARBA" id="ARBA00023125"/>
    </source>
</evidence>
<comment type="caution">
    <text evidence="6">The sequence shown here is derived from an EMBL/GenBank/DDBJ whole genome shotgun (WGS) entry which is preliminary data.</text>
</comment>
<keyword evidence="3" id="KW-0804">Transcription</keyword>
<dbReference type="PRINTS" id="PR00455">
    <property type="entry name" value="HTHTETR"/>
</dbReference>
<keyword evidence="1" id="KW-0805">Transcription regulation</keyword>
<feature type="DNA-binding region" description="H-T-H motif" evidence="4">
    <location>
        <begin position="45"/>
        <end position="64"/>
    </location>
</feature>
<dbReference type="Gene3D" id="1.10.357.10">
    <property type="entry name" value="Tetracycline Repressor, domain 2"/>
    <property type="match status" value="1"/>
</dbReference>
<sequence>MSEQRSTASVKRAPDLRERRRQETKFDIACAALDLFERQGSSATTVDQIAAEAGISPSTFFRCFPSKEESVLEIDAHLESDLGGWLDSTLAAEITMTGIQEVYARSIERVSSSPDARDRLLRTRRLIGGDAHLRAAAFAAEAMALCRITDRVTQALSGTESRTHARLLVEGAGMAVRVAFDDWAERIDGGENADLGEIYRSTADELARVVRR</sequence>
<evidence type="ECO:0000313" key="6">
    <source>
        <dbReference type="EMBL" id="GGG16443.1"/>
    </source>
</evidence>
<evidence type="ECO:0000256" key="3">
    <source>
        <dbReference type="ARBA" id="ARBA00023163"/>
    </source>
</evidence>
<dbReference type="Proteomes" id="UP000654257">
    <property type="component" value="Unassembled WGS sequence"/>
</dbReference>
<organism evidence="6 7">
    <name type="scientific">Rhodococcoides trifolii</name>
    <dbReference type="NCBI Taxonomy" id="908250"/>
    <lineage>
        <taxon>Bacteria</taxon>
        <taxon>Bacillati</taxon>
        <taxon>Actinomycetota</taxon>
        <taxon>Actinomycetes</taxon>
        <taxon>Mycobacteriales</taxon>
        <taxon>Nocardiaceae</taxon>
        <taxon>Rhodococcoides</taxon>
    </lineage>
</organism>
<evidence type="ECO:0000256" key="4">
    <source>
        <dbReference type="PROSITE-ProRule" id="PRU00335"/>
    </source>
</evidence>
<dbReference type="GO" id="GO:0003700">
    <property type="term" value="F:DNA-binding transcription factor activity"/>
    <property type="evidence" value="ECO:0007669"/>
    <property type="project" value="TreeGrafter"/>
</dbReference>
<evidence type="ECO:0000313" key="7">
    <source>
        <dbReference type="Proteomes" id="UP000654257"/>
    </source>
</evidence>
<dbReference type="PANTHER" id="PTHR30055">
    <property type="entry name" value="HTH-TYPE TRANSCRIPTIONAL REGULATOR RUTR"/>
    <property type="match status" value="1"/>
</dbReference>
<dbReference type="AlphaFoldDB" id="A0A917LEL0"/>
<evidence type="ECO:0000256" key="1">
    <source>
        <dbReference type="ARBA" id="ARBA00023015"/>
    </source>
</evidence>
<keyword evidence="2 4" id="KW-0238">DNA-binding</keyword>
<dbReference type="RefSeq" id="WP_188545924.1">
    <property type="nucleotide sequence ID" value="NZ_BMCU01000003.1"/>
</dbReference>
<dbReference type="InterPro" id="IPR009057">
    <property type="entry name" value="Homeodomain-like_sf"/>
</dbReference>
<proteinExistence type="predicted"/>
<evidence type="ECO:0000259" key="5">
    <source>
        <dbReference type="PROSITE" id="PS50977"/>
    </source>
</evidence>
<dbReference type="GO" id="GO:0000976">
    <property type="term" value="F:transcription cis-regulatory region binding"/>
    <property type="evidence" value="ECO:0007669"/>
    <property type="project" value="TreeGrafter"/>
</dbReference>
<reference evidence="6" key="1">
    <citation type="journal article" date="2014" name="Int. J. Syst. Evol. Microbiol.">
        <title>Complete genome sequence of Corynebacterium casei LMG S-19264T (=DSM 44701T), isolated from a smear-ripened cheese.</title>
        <authorList>
            <consortium name="US DOE Joint Genome Institute (JGI-PGF)"/>
            <person name="Walter F."/>
            <person name="Albersmeier A."/>
            <person name="Kalinowski J."/>
            <person name="Ruckert C."/>
        </authorList>
    </citation>
    <scope>NUCLEOTIDE SEQUENCE</scope>
    <source>
        <strain evidence="6">CCM 7905</strain>
    </source>
</reference>
<accession>A0A917LEL0</accession>
<dbReference type="InterPro" id="IPR050109">
    <property type="entry name" value="HTH-type_TetR-like_transc_reg"/>
</dbReference>
<name>A0A917LEL0_9NOCA</name>
<reference evidence="6" key="2">
    <citation type="submission" date="2020-09" db="EMBL/GenBank/DDBJ databases">
        <authorList>
            <person name="Sun Q."/>
            <person name="Sedlacek I."/>
        </authorList>
    </citation>
    <scope>NUCLEOTIDE SEQUENCE</scope>
    <source>
        <strain evidence="6">CCM 7905</strain>
    </source>
</reference>
<feature type="domain" description="HTH tetR-type" evidence="5">
    <location>
        <begin position="22"/>
        <end position="82"/>
    </location>
</feature>
<dbReference type="Pfam" id="PF00440">
    <property type="entry name" value="TetR_N"/>
    <property type="match status" value="1"/>
</dbReference>
<dbReference type="SUPFAM" id="SSF46689">
    <property type="entry name" value="Homeodomain-like"/>
    <property type="match status" value="1"/>
</dbReference>
<dbReference type="EMBL" id="BMCU01000003">
    <property type="protein sequence ID" value="GGG16443.1"/>
    <property type="molecule type" value="Genomic_DNA"/>
</dbReference>
<dbReference type="PANTHER" id="PTHR30055:SF234">
    <property type="entry name" value="HTH-TYPE TRANSCRIPTIONAL REGULATOR BETI"/>
    <property type="match status" value="1"/>
</dbReference>
<keyword evidence="7" id="KW-1185">Reference proteome</keyword>
<gene>
    <name evidence="6" type="ORF">GCM10007304_33200</name>
</gene>
<protein>
    <submittedName>
        <fullName evidence="6">TetR family transcriptional regulator</fullName>
    </submittedName>
</protein>
<dbReference type="PROSITE" id="PS50977">
    <property type="entry name" value="HTH_TETR_2"/>
    <property type="match status" value="1"/>
</dbReference>
<dbReference type="InterPro" id="IPR001647">
    <property type="entry name" value="HTH_TetR"/>
</dbReference>